<dbReference type="EMBL" id="PCSD01000021">
    <property type="protein sequence ID" value="PIP34067.1"/>
    <property type="molecule type" value="Genomic_DNA"/>
</dbReference>
<reference evidence="2 3" key="1">
    <citation type="submission" date="2017-09" db="EMBL/GenBank/DDBJ databases">
        <title>Depth-based differentiation of microbial function through sediment-hosted aquifers and enrichment of novel symbionts in the deep terrestrial subsurface.</title>
        <authorList>
            <person name="Probst A.J."/>
            <person name="Ladd B."/>
            <person name="Jarett J.K."/>
            <person name="Geller-Mcgrath D.E."/>
            <person name="Sieber C.M."/>
            <person name="Emerson J.B."/>
            <person name="Anantharaman K."/>
            <person name="Thomas B.C."/>
            <person name="Malmstrom R."/>
            <person name="Stieglmeier M."/>
            <person name="Klingl A."/>
            <person name="Woyke T."/>
            <person name="Ryan C.M."/>
            <person name="Banfield J.F."/>
        </authorList>
    </citation>
    <scope>NUCLEOTIDE SEQUENCE [LARGE SCALE GENOMIC DNA]</scope>
    <source>
        <strain evidence="2">CG23_combo_of_CG06-09_8_20_14_all_49_15</strain>
    </source>
</reference>
<evidence type="ECO:0000256" key="1">
    <source>
        <dbReference type="SAM" id="MobiDB-lite"/>
    </source>
</evidence>
<protein>
    <submittedName>
        <fullName evidence="2">Uncharacterized protein</fullName>
    </submittedName>
</protein>
<dbReference type="Proteomes" id="UP000230729">
    <property type="component" value="Unassembled WGS sequence"/>
</dbReference>
<proteinExistence type="predicted"/>
<feature type="non-terminal residue" evidence="2">
    <location>
        <position position="76"/>
    </location>
</feature>
<organism evidence="2 3">
    <name type="scientific">Candidatus Falkowbacteria bacterium CG23_combo_of_CG06-09_8_20_14_all_49_15</name>
    <dbReference type="NCBI Taxonomy" id="1974572"/>
    <lineage>
        <taxon>Bacteria</taxon>
        <taxon>Candidatus Falkowiibacteriota</taxon>
    </lineage>
</organism>
<evidence type="ECO:0000313" key="2">
    <source>
        <dbReference type="EMBL" id="PIP34067.1"/>
    </source>
</evidence>
<dbReference type="AlphaFoldDB" id="A0A2G9ZLL9"/>
<name>A0A2G9ZLL9_9BACT</name>
<accession>A0A2G9ZLL9</accession>
<gene>
    <name evidence="2" type="ORF">COX22_00970</name>
</gene>
<evidence type="ECO:0000313" key="3">
    <source>
        <dbReference type="Proteomes" id="UP000230729"/>
    </source>
</evidence>
<sequence length="76" mass="8240">MGKIILLAAILVAVAGAFLLSHWATYSPYNQTKPLTAKKALSQVIKKEKPVPTAQAKKPEQDSGLLSGYKETKDDK</sequence>
<feature type="region of interest" description="Disordered" evidence="1">
    <location>
        <begin position="48"/>
        <end position="76"/>
    </location>
</feature>
<comment type="caution">
    <text evidence="2">The sequence shown here is derived from an EMBL/GenBank/DDBJ whole genome shotgun (WGS) entry which is preliminary data.</text>
</comment>